<name>A0A364N8M9_STELY</name>
<accession>A0A364N8M9</accession>
<organism evidence="2 3">
    <name type="scientific">Stemphylium lycopersici</name>
    <name type="common">Tomato gray leaf spot disease fungus</name>
    <name type="synonym">Thyrospora lycopersici</name>
    <dbReference type="NCBI Taxonomy" id="183478"/>
    <lineage>
        <taxon>Eukaryota</taxon>
        <taxon>Fungi</taxon>
        <taxon>Dikarya</taxon>
        <taxon>Ascomycota</taxon>
        <taxon>Pezizomycotina</taxon>
        <taxon>Dothideomycetes</taxon>
        <taxon>Pleosporomycetidae</taxon>
        <taxon>Pleosporales</taxon>
        <taxon>Pleosporineae</taxon>
        <taxon>Pleosporaceae</taxon>
        <taxon>Stemphylium</taxon>
    </lineage>
</organism>
<dbReference type="EMBL" id="QGDH01000031">
    <property type="protein sequence ID" value="RAR13688.1"/>
    <property type="molecule type" value="Genomic_DNA"/>
</dbReference>
<evidence type="ECO:0000313" key="3">
    <source>
        <dbReference type="Proteomes" id="UP000249619"/>
    </source>
</evidence>
<keyword evidence="3" id="KW-1185">Reference proteome</keyword>
<sequence length="594" mass="65862">MTRTPRSRNLPLPAENVRAVGDGVYSEVSVPSSRLVRKTPKIKEIPRIVSDGIAEITIPTQDTTPPPLDSTRAPQIPMYPAIPPLQSSNATDGPRQAHGLTMSRRKPLPKSSTVKLSPVAEHKSSTYELTAPTGTRDAEPVEIAKTDDVEDSTISGLLSVPKQDRYSRTSTMSSAISAKSHEGPGAIYIRPSAQLESMQCISELDKKLRSAAKCRNGWQTMGRKNDGVHTPTGTPESISNIPLNAQVYRAHSRLNHTIQNIPDVTDRVSMQDWAKSSEWIEPCSTAPGPTEWIEDFLTRREQADRAEEDKKRKQKRENGILRGNSLNNFVRRLSGKKIVGKRKSFETRRGNIEEVVRMPERTRALSWDVVPEQAMAAQDAPPDRSSPKQALSPPPRLCAENRPHTSPAMLYRSPTFHEPVAAAFTLHHAAATTTHTMDNTYQSPPQPSSSSPQRPQPPPLPRLPSFSPSPHRHRHRNRLQQQRHNQDTQNTHTNTNTNNKINNANKTNTTNSIPLRTKSFSKSRFKSMSSSMGTGVKRSLSVSMAPAFVDGRHSVQGLMGRMGKKIEDGFRGLGGKIGVEAKVTRQSDRRRLLD</sequence>
<feature type="region of interest" description="Disordered" evidence="1">
    <location>
        <begin position="374"/>
        <end position="411"/>
    </location>
</feature>
<feature type="region of interest" description="Disordered" evidence="1">
    <location>
        <begin position="437"/>
        <end position="534"/>
    </location>
</feature>
<proteinExistence type="predicted"/>
<dbReference type="AlphaFoldDB" id="A0A364N8M9"/>
<evidence type="ECO:0000256" key="1">
    <source>
        <dbReference type="SAM" id="MobiDB-lite"/>
    </source>
</evidence>
<evidence type="ECO:0000313" key="2">
    <source>
        <dbReference type="EMBL" id="RAR13688.1"/>
    </source>
</evidence>
<comment type="caution">
    <text evidence="2">The sequence shown here is derived from an EMBL/GenBank/DDBJ whole genome shotgun (WGS) entry which is preliminary data.</text>
</comment>
<gene>
    <name evidence="2" type="ORF">DDE83_002873</name>
</gene>
<feature type="region of interest" description="Disordered" evidence="1">
    <location>
        <begin position="56"/>
        <end position="125"/>
    </location>
</feature>
<dbReference type="Proteomes" id="UP000249619">
    <property type="component" value="Unassembled WGS sequence"/>
</dbReference>
<protein>
    <submittedName>
        <fullName evidence="2">Uncharacterized protein</fullName>
    </submittedName>
</protein>
<feature type="compositionally biased region" description="Low complexity" evidence="1">
    <location>
        <begin position="479"/>
        <end position="511"/>
    </location>
</feature>
<reference evidence="3" key="1">
    <citation type="submission" date="2018-05" db="EMBL/GenBank/DDBJ databases">
        <title>Draft genome sequence of Stemphylium lycopersici strain CIDEFI 213.</title>
        <authorList>
            <person name="Medina R."/>
            <person name="Franco M.E.E."/>
            <person name="Lucentini C.G."/>
            <person name="Saparrat M.C.N."/>
            <person name="Balatti P.A."/>
        </authorList>
    </citation>
    <scope>NUCLEOTIDE SEQUENCE [LARGE SCALE GENOMIC DNA]</scope>
    <source>
        <strain evidence="3">CIDEFI 213</strain>
    </source>
</reference>